<protein>
    <submittedName>
        <fullName evidence="4">Glycoside hydrolase family 13</fullName>
    </submittedName>
</protein>
<dbReference type="InterPro" id="IPR014756">
    <property type="entry name" value="Ig_E-set"/>
</dbReference>
<dbReference type="SUPFAM" id="SSF81296">
    <property type="entry name" value="E set domains"/>
    <property type="match status" value="1"/>
</dbReference>
<dbReference type="GO" id="GO:0016787">
    <property type="term" value="F:hydrolase activity"/>
    <property type="evidence" value="ECO:0007669"/>
    <property type="project" value="UniProtKB-KW"/>
</dbReference>
<evidence type="ECO:0000259" key="3">
    <source>
        <dbReference type="Pfam" id="PF16561"/>
    </source>
</evidence>
<evidence type="ECO:0000256" key="2">
    <source>
        <dbReference type="SAM" id="MobiDB-lite"/>
    </source>
</evidence>
<dbReference type="EMBL" id="DSDS01000175">
    <property type="protein sequence ID" value="HET98566.1"/>
    <property type="molecule type" value="Genomic_DNA"/>
</dbReference>
<dbReference type="Pfam" id="PF16561">
    <property type="entry name" value="AMPK1_CBM"/>
    <property type="match status" value="1"/>
</dbReference>
<dbReference type="PANTHER" id="PTHR10343">
    <property type="entry name" value="5'-AMP-ACTIVATED PROTEIN KINASE , BETA SUBUNIT"/>
    <property type="match status" value="1"/>
</dbReference>
<dbReference type="InterPro" id="IPR050827">
    <property type="entry name" value="CRP1_MDG1_kinase"/>
</dbReference>
<dbReference type="CDD" id="cd02859">
    <property type="entry name" value="E_set_AMPKbeta_like_N"/>
    <property type="match status" value="1"/>
</dbReference>
<dbReference type="PANTHER" id="PTHR10343:SF84">
    <property type="entry name" value="5'-AMP-ACTIVATED PROTEIN KINASE SUBUNIT BETA-1"/>
    <property type="match status" value="1"/>
</dbReference>
<proteinExistence type="inferred from homology"/>
<evidence type="ECO:0000256" key="1">
    <source>
        <dbReference type="ARBA" id="ARBA00010926"/>
    </source>
</evidence>
<keyword evidence="4" id="KW-0378">Hydrolase</keyword>
<feature type="region of interest" description="Disordered" evidence="2">
    <location>
        <begin position="1"/>
        <end position="24"/>
    </location>
</feature>
<sequence>MAGKVCKSKSGGCAQKAAPAPSRAHEFSLNAPDADEVYLVGDFNNWENGKGKMRKLKSGLHKKSLKLKPGRYEYRFVVDGQWWTDPNNSLRCPNAFGEENSVIEIS</sequence>
<dbReference type="AlphaFoldDB" id="A0A7C2TH58"/>
<dbReference type="Proteomes" id="UP000885986">
    <property type="component" value="Unassembled WGS sequence"/>
</dbReference>
<reference evidence="4" key="1">
    <citation type="journal article" date="2020" name="mSystems">
        <title>Genome- and Community-Level Interaction Insights into Carbon Utilization and Element Cycling Functions of Hydrothermarchaeota in Hydrothermal Sediment.</title>
        <authorList>
            <person name="Zhou Z."/>
            <person name="Liu Y."/>
            <person name="Xu W."/>
            <person name="Pan J."/>
            <person name="Luo Z.H."/>
            <person name="Li M."/>
        </authorList>
    </citation>
    <scope>NUCLEOTIDE SEQUENCE [LARGE SCALE GENOMIC DNA]</scope>
    <source>
        <strain evidence="4">SpSt-1224</strain>
    </source>
</reference>
<dbReference type="InterPro" id="IPR032640">
    <property type="entry name" value="AMPK1_CBM"/>
</dbReference>
<comment type="caution">
    <text evidence="4">The sequence shown here is derived from an EMBL/GenBank/DDBJ whole genome shotgun (WGS) entry which is preliminary data.</text>
</comment>
<gene>
    <name evidence="4" type="ORF">ENN98_07770</name>
</gene>
<feature type="domain" description="AMP-activated protein kinase glycogen-binding" evidence="3">
    <location>
        <begin position="33"/>
        <end position="106"/>
    </location>
</feature>
<dbReference type="Gene3D" id="2.60.40.10">
    <property type="entry name" value="Immunoglobulins"/>
    <property type="match status" value="1"/>
</dbReference>
<organism evidence="4">
    <name type="scientific">Desulfurivibrio alkaliphilus</name>
    <dbReference type="NCBI Taxonomy" id="427923"/>
    <lineage>
        <taxon>Bacteria</taxon>
        <taxon>Pseudomonadati</taxon>
        <taxon>Thermodesulfobacteriota</taxon>
        <taxon>Desulfobulbia</taxon>
        <taxon>Desulfobulbales</taxon>
        <taxon>Desulfobulbaceae</taxon>
        <taxon>Desulfurivibrio</taxon>
    </lineage>
</organism>
<comment type="similarity">
    <text evidence="1">Belongs to the 5'-AMP-activated protein kinase beta subunit family.</text>
</comment>
<name>A0A7C2TH58_9BACT</name>
<evidence type="ECO:0000313" key="4">
    <source>
        <dbReference type="EMBL" id="HET98566.1"/>
    </source>
</evidence>
<accession>A0A7C2TH58</accession>
<dbReference type="InterPro" id="IPR013783">
    <property type="entry name" value="Ig-like_fold"/>
</dbReference>